<dbReference type="EMBL" id="CAJPIN010000783">
    <property type="protein sequence ID" value="CAG2053900.1"/>
    <property type="molecule type" value="Genomic_DNA"/>
</dbReference>
<dbReference type="Proteomes" id="UP001153148">
    <property type="component" value="Unassembled WGS sequence"/>
</dbReference>
<name>A0ABN7NGA7_TIMPD</name>
<accession>A0ABN7NGA7</accession>
<organism evidence="3 4">
    <name type="scientific">Timema podura</name>
    <name type="common">Walking stick</name>
    <dbReference type="NCBI Taxonomy" id="61482"/>
    <lineage>
        <taxon>Eukaryota</taxon>
        <taxon>Metazoa</taxon>
        <taxon>Ecdysozoa</taxon>
        <taxon>Arthropoda</taxon>
        <taxon>Hexapoda</taxon>
        <taxon>Insecta</taxon>
        <taxon>Pterygota</taxon>
        <taxon>Neoptera</taxon>
        <taxon>Polyneoptera</taxon>
        <taxon>Phasmatodea</taxon>
        <taxon>Timematodea</taxon>
        <taxon>Timematoidea</taxon>
        <taxon>Timematidae</taxon>
        <taxon>Timema</taxon>
    </lineage>
</organism>
<evidence type="ECO:0000256" key="1">
    <source>
        <dbReference type="SAM" id="Phobius"/>
    </source>
</evidence>
<feature type="chain" id="PRO_5045823090" evidence="2">
    <location>
        <begin position="18"/>
        <end position="397"/>
    </location>
</feature>
<gene>
    <name evidence="3" type="ORF">TPAB3V08_LOCUS944</name>
</gene>
<protein>
    <submittedName>
        <fullName evidence="3">Uncharacterized protein</fullName>
    </submittedName>
</protein>
<reference evidence="3" key="1">
    <citation type="submission" date="2021-03" db="EMBL/GenBank/DDBJ databases">
        <authorList>
            <person name="Tran Van P."/>
        </authorList>
    </citation>
    <scope>NUCLEOTIDE SEQUENCE</scope>
</reference>
<dbReference type="PANTHER" id="PTHR21879:SF23">
    <property type="entry name" value="IP06949P"/>
    <property type="match status" value="1"/>
</dbReference>
<keyword evidence="4" id="KW-1185">Reference proteome</keyword>
<evidence type="ECO:0000313" key="3">
    <source>
        <dbReference type="EMBL" id="CAG2053900.1"/>
    </source>
</evidence>
<dbReference type="Pfam" id="PF07898">
    <property type="entry name" value="DUF1676"/>
    <property type="match status" value="1"/>
</dbReference>
<dbReference type="PANTHER" id="PTHR21879">
    <property type="entry name" value="FI03362P-RELATED-RELATED"/>
    <property type="match status" value="1"/>
</dbReference>
<keyword evidence="2" id="KW-0732">Signal</keyword>
<proteinExistence type="predicted"/>
<sequence length="397" mass="44259">MVLKAWILVFTISFASGYSIDSQVSWSPKPSEASFLEESSSVEQLPVQGDVIPTWAKCPDGEEDATNSSIACHGTKILKRVVDQWLETPRSFRIYDGVDLVKLSEESVSTSRNLVDEDVGVLGRLSRFISSHELRIQLKDFLPSRDSMAKMLKNVGTDEEPSQRQVRHQDQTVCDPPLKYLLKHHQQRLVETSDENSLPFSKLVTTINVYSWSKRYQWQFYLRQIDKKESQILELGRLNLEEVNPNLCGGRMENHLGKTTPSSPDRDSNLDLPVLGGRTQHDWRVSQLRHRVTGRRKDKGGGGGALMAMGLMMKGMMGALGLGGVGLLAMKALMVSGMAFMLAAIVGIKGLTSKDDGGGTHHVNVVPVHHGGEHGHYKKKRSIDDMVEPYRGYFADK</sequence>
<keyword evidence="1" id="KW-0472">Membrane</keyword>
<feature type="signal peptide" evidence="2">
    <location>
        <begin position="1"/>
        <end position="17"/>
    </location>
</feature>
<dbReference type="InterPro" id="IPR012464">
    <property type="entry name" value="DUF1676"/>
</dbReference>
<keyword evidence="1" id="KW-0812">Transmembrane</keyword>
<evidence type="ECO:0000256" key="2">
    <source>
        <dbReference type="SAM" id="SignalP"/>
    </source>
</evidence>
<comment type="caution">
    <text evidence="3">The sequence shown here is derived from an EMBL/GenBank/DDBJ whole genome shotgun (WGS) entry which is preliminary data.</text>
</comment>
<feature type="transmembrane region" description="Helical" evidence="1">
    <location>
        <begin position="316"/>
        <end position="346"/>
    </location>
</feature>
<keyword evidence="1" id="KW-1133">Transmembrane helix</keyword>
<evidence type="ECO:0000313" key="4">
    <source>
        <dbReference type="Proteomes" id="UP001153148"/>
    </source>
</evidence>